<evidence type="ECO:0000313" key="2">
    <source>
        <dbReference type="Proteomes" id="UP001055247"/>
    </source>
</evidence>
<keyword evidence="2" id="KW-1185">Reference proteome</keyword>
<sequence length="435" mass="47565">MSFRDPDSIIVTDTEILIRSAAQPAPIVERRLDGRLLVAEPGKKSRWLVLDRAIVPVALAKRLPIHTKVVLERIVVPTEHLASVVTLVEEWAAGGGAERAAARTSAGRKAAATRKAKAEAAASEVRAAEAKARQAAADAEAYARLQAWNAAWPALKAACVETAAMSPRISFSRWGGVKPDGQFTVRTPYADRIVTVLRGLPGSRWDPTSRCWIVPASAQPSVLASVSRINALSDEVDAHIVATKRAEAEAQRARQAEIDRRRFLVRHDRAPRPGTVVRDGGTPVFVTDLGRPFRAPDDGLWNPEEEGELFVYAYFRAATPDEVAALEASETQAKADRQVAQAAGAILREPGEIVEVGTVPAGEIILDDHRGLSGTRDWCVLSEDGRWIWRCEYRGLDGDTWGNFALGYNTRGDRIEATPERVASLRAENERRKRT</sequence>
<proteinExistence type="predicted"/>
<dbReference type="AlphaFoldDB" id="A0AAV4ZGI5"/>
<reference evidence="1" key="2">
    <citation type="submission" date="2021-08" db="EMBL/GenBank/DDBJ databases">
        <authorList>
            <person name="Tani A."/>
            <person name="Ola A."/>
            <person name="Ogura Y."/>
            <person name="Katsura K."/>
            <person name="Hayashi T."/>
        </authorList>
    </citation>
    <scope>NUCLEOTIDE SEQUENCE</scope>
    <source>
        <strain evidence="1">DSM 16372</strain>
    </source>
</reference>
<accession>A0AAV4ZGI5</accession>
<dbReference type="EMBL" id="BPQO01000002">
    <property type="protein sequence ID" value="GJD87115.1"/>
    <property type="molecule type" value="Genomic_DNA"/>
</dbReference>
<comment type="caution">
    <text evidence="1">The sequence shown here is derived from an EMBL/GenBank/DDBJ whole genome shotgun (WGS) entry which is preliminary data.</text>
</comment>
<name>A0AAV4ZGI5_9HYPH</name>
<evidence type="ECO:0000313" key="1">
    <source>
        <dbReference type="EMBL" id="GJD87115.1"/>
    </source>
</evidence>
<organism evidence="1 2">
    <name type="scientific">Methylobacterium hispanicum</name>
    <dbReference type="NCBI Taxonomy" id="270350"/>
    <lineage>
        <taxon>Bacteria</taxon>
        <taxon>Pseudomonadati</taxon>
        <taxon>Pseudomonadota</taxon>
        <taxon>Alphaproteobacteria</taxon>
        <taxon>Hyphomicrobiales</taxon>
        <taxon>Methylobacteriaceae</taxon>
        <taxon>Methylobacterium</taxon>
    </lineage>
</organism>
<gene>
    <name evidence="1" type="ORF">BHAOGJBA_0615</name>
</gene>
<dbReference type="Proteomes" id="UP001055247">
    <property type="component" value="Unassembled WGS sequence"/>
</dbReference>
<reference evidence="1" key="1">
    <citation type="journal article" date="2016" name="Front. Microbiol.">
        <title>Genome Sequence of the Piezophilic, Mesophilic Sulfate-Reducing Bacterium Desulfovibrio indicus J2T.</title>
        <authorList>
            <person name="Cao J."/>
            <person name="Maignien L."/>
            <person name="Shao Z."/>
            <person name="Alain K."/>
            <person name="Jebbar M."/>
        </authorList>
    </citation>
    <scope>NUCLEOTIDE SEQUENCE</scope>
    <source>
        <strain evidence="1">DSM 16372</strain>
    </source>
</reference>
<protein>
    <submittedName>
        <fullName evidence="1">Uncharacterized protein</fullName>
    </submittedName>
</protein>
<dbReference type="RefSeq" id="WP_238229402.1">
    <property type="nucleotide sequence ID" value="NZ_BPQO01000002.1"/>
</dbReference>